<evidence type="ECO:0000313" key="2">
    <source>
        <dbReference type="EMBL" id="SFR62411.1"/>
    </source>
</evidence>
<keyword evidence="1" id="KW-0732">Signal</keyword>
<dbReference type="RefSeq" id="WP_092559112.1">
    <property type="nucleotide sequence ID" value="NZ_FOYZ01000002.1"/>
</dbReference>
<sequence length="401" mass="42797">MKKLRTVVALVLAAVLAITPVNNVKGAGFNFAVALETDSTTTNTGLIMSDLNQQTVSVLEPFYITGGSDSEVSQLNAYTVIVPMGYKTAAGDTYYVSIPVKINKKGLLAMAVADASGTEVDASLYADEACSQYVGGYDNRALIEEAGTYYIGVATSSAQETADLLYGVALSFISSDVQTLTNKKWGVAATIDYNTPVYIKFKVAKTSKVVFDIESDYSTYVTICNSKKTAITTEESVYTDEGKAAFSLAKGTYYVRIKTSSDVIKIKPTITAVTSGAGTSKAKAKTIKVNGGKKTVVLNAAASTSKVQWLKFTNPKTQAITVNILTNMTSGDIEVEFFNSKGTSFGVKTVYPGVNNADGFSPYVGAIYSSEGTLPKGTYYMRFKKTEKKTSGVLKVNVTNK</sequence>
<dbReference type="STRING" id="37658.SAMN05661086_00485"/>
<reference evidence="2 3" key="1">
    <citation type="submission" date="2016-10" db="EMBL/GenBank/DDBJ databases">
        <authorList>
            <person name="de Groot N.N."/>
        </authorList>
    </citation>
    <scope>NUCLEOTIDE SEQUENCE [LARGE SCALE GENOMIC DNA]</scope>
    <source>
        <strain evidence="2 3">743A</strain>
    </source>
</reference>
<proteinExistence type="predicted"/>
<organism evidence="2 3">
    <name type="scientific">Anaeromicropila populeti</name>
    <dbReference type="NCBI Taxonomy" id="37658"/>
    <lineage>
        <taxon>Bacteria</taxon>
        <taxon>Bacillati</taxon>
        <taxon>Bacillota</taxon>
        <taxon>Clostridia</taxon>
        <taxon>Lachnospirales</taxon>
        <taxon>Lachnospiraceae</taxon>
        <taxon>Anaeromicropila</taxon>
    </lineage>
</organism>
<accession>A0A1I6I6U7</accession>
<dbReference type="EMBL" id="FOYZ01000002">
    <property type="protein sequence ID" value="SFR62411.1"/>
    <property type="molecule type" value="Genomic_DNA"/>
</dbReference>
<feature type="signal peptide" evidence="1">
    <location>
        <begin position="1"/>
        <end position="23"/>
    </location>
</feature>
<dbReference type="AlphaFoldDB" id="A0A1I6I6U7"/>
<dbReference type="Proteomes" id="UP000199659">
    <property type="component" value="Unassembled WGS sequence"/>
</dbReference>
<gene>
    <name evidence="2" type="ORF">SAMN05661086_00485</name>
</gene>
<evidence type="ECO:0000256" key="1">
    <source>
        <dbReference type="SAM" id="SignalP"/>
    </source>
</evidence>
<feature type="chain" id="PRO_5038578506" description="Pre-peptidase C-terminal domain-containing protein" evidence="1">
    <location>
        <begin position="24"/>
        <end position="401"/>
    </location>
</feature>
<dbReference type="Gene3D" id="2.60.120.380">
    <property type="match status" value="1"/>
</dbReference>
<dbReference type="OrthoDB" id="2050690at2"/>
<evidence type="ECO:0000313" key="3">
    <source>
        <dbReference type="Proteomes" id="UP000199659"/>
    </source>
</evidence>
<keyword evidence="3" id="KW-1185">Reference proteome</keyword>
<protein>
    <recommendedName>
        <fullName evidence="4">Pre-peptidase C-terminal domain-containing protein</fullName>
    </recommendedName>
</protein>
<name>A0A1I6I6U7_9FIRM</name>
<evidence type="ECO:0008006" key="4">
    <source>
        <dbReference type="Google" id="ProtNLM"/>
    </source>
</evidence>